<feature type="compositionally biased region" description="Low complexity" evidence="17">
    <location>
        <begin position="1552"/>
        <end position="1564"/>
    </location>
</feature>
<organism evidence="21 22">
    <name type="scientific">Tetrapyrgos nigripes</name>
    <dbReference type="NCBI Taxonomy" id="182062"/>
    <lineage>
        <taxon>Eukaryota</taxon>
        <taxon>Fungi</taxon>
        <taxon>Dikarya</taxon>
        <taxon>Basidiomycota</taxon>
        <taxon>Agaricomycotina</taxon>
        <taxon>Agaricomycetes</taxon>
        <taxon>Agaricomycetidae</taxon>
        <taxon>Agaricales</taxon>
        <taxon>Marasmiineae</taxon>
        <taxon>Marasmiaceae</taxon>
        <taxon>Tetrapyrgos</taxon>
    </lineage>
</organism>
<dbReference type="GO" id="GO:0097157">
    <property type="term" value="F:pre-mRNA intronic binding"/>
    <property type="evidence" value="ECO:0007669"/>
    <property type="project" value="TreeGrafter"/>
</dbReference>
<evidence type="ECO:0000256" key="10">
    <source>
        <dbReference type="ARBA" id="ARBA00022963"/>
    </source>
</evidence>
<dbReference type="CDD" id="cd09138">
    <property type="entry name" value="PLDc_vPLD1_2_yPLD_like_1"/>
    <property type="match status" value="1"/>
</dbReference>
<evidence type="ECO:0000259" key="20">
    <source>
        <dbReference type="PROSITE" id="PS50249"/>
    </source>
</evidence>
<keyword evidence="22" id="KW-1185">Reference proteome</keyword>
<dbReference type="CDD" id="cd08056">
    <property type="entry name" value="MPN_PRP8"/>
    <property type="match status" value="1"/>
</dbReference>
<feature type="compositionally biased region" description="Polar residues" evidence="17">
    <location>
        <begin position="17"/>
        <end position="40"/>
    </location>
</feature>
<dbReference type="InterPro" id="IPR019581">
    <property type="entry name" value="Prp8_U5-snRNA-bd"/>
</dbReference>
<keyword evidence="6" id="KW-0747">Spliceosome</keyword>
<comment type="caution">
    <text evidence="21">The sequence shown here is derived from an EMBL/GenBank/DDBJ whole genome shotgun (WGS) entry which is preliminary data.</text>
</comment>
<dbReference type="Gene3D" id="1.20.80.40">
    <property type="match status" value="1"/>
</dbReference>
<feature type="compositionally biased region" description="Polar residues" evidence="17">
    <location>
        <begin position="555"/>
        <end position="572"/>
    </location>
</feature>
<dbReference type="Pfam" id="PF12134">
    <property type="entry name" value="PRP8_domainIV"/>
    <property type="match status" value="1"/>
</dbReference>
<evidence type="ECO:0000256" key="11">
    <source>
        <dbReference type="ARBA" id="ARBA00023098"/>
    </source>
</evidence>
<dbReference type="SMART" id="SM00233">
    <property type="entry name" value="PH"/>
    <property type="match status" value="1"/>
</dbReference>
<dbReference type="SMART" id="SM00155">
    <property type="entry name" value="PLDc"/>
    <property type="match status" value="2"/>
</dbReference>
<dbReference type="FunFam" id="1.20.80.40:FF:000001">
    <property type="entry name" value="Pre-mRNA-processing-splicing factor 8"/>
    <property type="match status" value="1"/>
</dbReference>
<dbReference type="InterPro" id="IPR012337">
    <property type="entry name" value="RNaseH-like_sf"/>
</dbReference>
<comment type="catalytic activity">
    <reaction evidence="1">
        <text>a 1,2-diacyl-sn-glycero-3-phosphocholine + H2O = a 1,2-diacyl-sn-glycero-3-phosphate + choline + H(+)</text>
        <dbReference type="Rhea" id="RHEA:14445"/>
        <dbReference type="ChEBI" id="CHEBI:15354"/>
        <dbReference type="ChEBI" id="CHEBI:15377"/>
        <dbReference type="ChEBI" id="CHEBI:15378"/>
        <dbReference type="ChEBI" id="CHEBI:57643"/>
        <dbReference type="ChEBI" id="CHEBI:58608"/>
        <dbReference type="EC" id="3.1.4.4"/>
    </reaction>
</comment>
<evidence type="ECO:0000256" key="1">
    <source>
        <dbReference type="ARBA" id="ARBA00000798"/>
    </source>
</evidence>
<reference evidence="21 22" key="1">
    <citation type="journal article" date="2020" name="ISME J.">
        <title>Uncovering the hidden diversity of litter-decomposition mechanisms in mushroom-forming fungi.</title>
        <authorList>
            <person name="Floudas D."/>
            <person name="Bentzer J."/>
            <person name="Ahren D."/>
            <person name="Johansson T."/>
            <person name="Persson P."/>
            <person name="Tunlid A."/>
        </authorList>
    </citation>
    <scope>NUCLEOTIDE SEQUENCE [LARGE SCALE GENOMIC DNA]</scope>
    <source>
        <strain evidence="21 22">CBS 291.85</strain>
    </source>
</reference>
<dbReference type="InterPro" id="IPR027652">
    <property type="entry name" value="PRP8"/>
</dbReference>
<keyword evidence="11" id="KW-0443">Lipid metabolism</keyword>
<keyword evidence="13" id="KW-0539">Nucleus</keyword>
<feature type="compositionally biased region" description="Polar residues" evidence="17">
    <location>
        <begin position="499"/>
        <end position="514"/>
    </location>
</feature>
<dbReference type="Pfam" id="PF08082">
    <property type="entry name" value="PRO8NT"/>
    <property type="match status" value="1"/>
</dbReference>
<feature type="region of interest" description="Disordered" evidence="17">
    <location>
        <begin position="1202"/>
        <end position="1368"/>
    </location>
</feature>
<dbReference type="Gene3D" id="3.40.140.10">
    <property type="entry name" value="Cytidine Deaminase, domain 2"/>
    <property type="match status" value="1"/>
</dbReference>
<feature type="region of interest" description="Disordered" evidence="17">
    <location>
        <begin position="496"/>
        <end position="517"/>
    </location>
</feature>
<dbReference type="Pfam" id="PF08084">
    <property type="entry name" value="PROCT"/>
    <property type="match status" value="1"/>
</dbReference>
<dbReference type="Pfam" id="PF10598">
    <property type="entry name" value="RRM_4"/>
    <property type="match status" value="1"/>
</dbReference>
<dbReference type="InterPro" id="IPR012984">
    <property type="entry name" value="PROCT"/>
</dbReference>
<proteinExistence type="inferred from homology"/>
<dbReference type="Pfam" id="PF08083">
    <property type="entry name" value="PROCN"/>
    <property type="match status" value="1"/>
</dbReference>
<dbReference type="Gene3D" id="3.90.1570.40">
    <property type="match status" value="2"/>
</dbReference>
<evidence type="ECO:0000256" key="6">
    <source>
        <dbReference type="ARBA" id="ARBA00022728"/>
    </source>
</evidence>
<gene>
    <name evidence="21" type="ORF">D9758_002583</name>
</gene>
<dbReference type="InterPro" id="IPR036871">
    <property type="entry name" value="PX_dom_sf"/>
</dbReference>
<protein>
    <recommendedName>
        <fullName evidence="15">Phospholipase D1</fullName>
        <ecNumber evidence="4">3.1.4.4</ecNumber>
    </recommendedName>
    <alternativeName>
        <fullName evidence="14">Choline phosphatase 1</fullName>
    </alternativeName>
    <alternativeName>
        <fullName evidence="16">Phosphatidylcholine-hydrolyzing phospholipase D1</fullName>
    </alternativeName>
</protein>
<evidence type="ECO:0000256" key="17">
    <source>
        <dbReference type="SAM" id="MobiDB-lite"/>
    </source>
</evidence>
<feature type="compositionally biased region" description="Polar residues" evidence="17">
    <location>
        <begin position="52"/>
        <end position="61"/>
    </location>
</feature>
<keyword evidence="7" id="KW-0677">Repeat</keyword>
<evidence type="ECO:0000256" key="8">
    <source>
        <dbReference type="ARBA" id="ARBA00022801"/>
    </source>
</evidence>
<evidence type="ECO:0000256" key="12">
    <source>
        <dbReference type="ARBA" id="ARBA00023187"/>
    </source>
</evidence>
<evidence type="ECO:0000256" key="5">
    <source>
        <dbReference type="ARBA" id="ARBA00022664"/>
    </source>
</evidence>
<evidence type="ECO:0000256" key="13">
    <source>
        <dbReference type="ARBA" id="ARBA00023242"/>
    </source>
</evidence>
<dbReference type="GO" id="GO:0000244">
    <property type="term" value="P:spliceosomal tri-snRNP complex assembly"/>
    <property type="evidence" value="ECO:0007669"/>
    <property type="project" value="TreeGrafter"/>
</dbReference>
<evidence type="ECO:0000256" key="3">
    <source>
        <dbReference type="ARBA" id="ARBA00008664"/>
    </source>
</evidence>
<dbReference type="InterPro" id="IPR019582">
    <property type="entry name" value="RRM_spliceosomal_PrP8"/>
</dbReference>
<comment type="subcellular location">
    <subcellularLocation>
        <location evidence="2">Nucleus</location>
    </subcellularLocation>
</comment>
<feature type="compositionally biased region" description="Basic and acidic residues" evidence="17">
    <location>
        <begin position="531"/>
        <end position="540"/>
    </location>
</feature>
<dbReference type="Proteomes" id="UP000559256">
    <property type="component" value="Unassembled WGS sequence"/>
</dbReference>
<dbReference type="Pfam" id="PF10596">
    <property type="entry name" value="U6-snRNA_bdg"/>
    <property type="match status" value="1"/>
</dbReference>
<dbReference type="CDD" id="cd13838">
    <property type="entry name" value="RNase_H_like_Prp8_IV"/>
    <property type="match status" value="1"/>
</dbReference>
<dbReference type="FunFam" id="3.30.420.230:FF:000001">
    <property type="entry name" value="Pre-mRNA-processing-splicing factor 8"/>
    <property type="match status" value="1"/>
</dbReference>
<dbReference type="InterPro" id="IPR021983">
    <property type="entry name" value="PRP8_domainIV"/>
</dbReference>
<dbReference type="Pfam" id="PF00614">
    <property type="entry name" value="PLDc"/>
    <property type="match status" value="1"/>
</dbReference>
<dbReference type="GO" id="GO:0004630">
    <property type="term" value="F:phospholipase D activity"/>
    <property type="evidence" value="ECO:0007669"/>
    <property type="project" value="UniProtKB-EC"/>
</dbReference>
<dbReference type="GO" id="GO:0030620">
    <property type="term" value="F:U2 snRNA binding"/>
    <property type="evidence" value="ECO:0007669"/>
    <property type="project" value="TreeGrafter"/>
</dbReference>
<dbReference type="SUPFAM" id="SSF64268">
    <property type="entry name" value="PX domain"/>
    <property type="match status" value="1"/>
</dbReference>
<dbReference type="FunFam" id="3.40.140.10:FF:000002">
    <property type="entry name" value="Pre-mRNA-processing-splicing factor 8"/>
    <property type="match status" value="1"/>
</dbReference>
<evidence type="ECO:0000256" key="9">
    <source>
        <dbReference type="ARBA" id="ARBA00022884"/>
    </source>
</evidence>
<feature type="domain" description="PLD phosphodiesterase" evidence="19">
    <location>
        <begin position="1057"/>
        <end position="1084"/>
    </location>
</feature>
<dbReference type="GO" id="GO:0016042">
    <property type="term" value="P:lipid catabolic process"/>
    <property type="evidence" value="ECO:0007669"/>
    <property type="project" value="UniProtKB-KW"/>
</dbReference>
<evidence type="ECO:0000256" key="15">
    <source>
        <dbReference type="ARBA" id="ARBA00074658"/>
    </source>
</evidence>
<evidence type="ECO:0000259" key="19">
    <source>
        <dbReference type="PROSITE" id="PS50035"/>
    </source>
</evidence>
<feature type="compositionally biased region" description="Basic and acidic residues" evidence="17">
    <location>
        <begin position="1217"/>
        <end position="1246"/>
    </location>
</feature>
<keyword evidence="5" id="KW-0507">mRNA processing</keyword>
<evidence type="ECO:0000313" key="21">
    <source>
        <dbReference type="EMBL" id="KAF5369587.1"/>
    </source>
</evidence>
<dbReference type="GO" id="GO:0030623">
    <property type="term" value="F:U5 snRNA binding"/>
    <property type="evidence" value="ECO:0007669"/>
    <property type="project" value="InterPro"/>
</dbReference>
<dbReference type="InterPro" id="IPR001849">
    <property type="entry name" value="PH_domain"/>
</dbReference>
<dbReference type="Gene3D" id="3.30.1520.10">
    <property type="entry name" value="Phox-like domain"/>
    <property type="match status" value="1"/>
</dbReference>
<dbReference type="GO" id="GO:0030619">
    <property type="term" value="F:U1 snRNA binding"/>
    <property type="evidence" value="ECO:0007669"/>
    <property type="project" value="TreeGrafter"/>
</dbReference>
<dbReference type="InterPro" id="IPR043173">
    <property type="entry name" value="Prp8_domainIV_fingers"/>
</dbReference>
<evidence type="ECO:0000256" key="4">
    <source>
        <dbReference type="ARBA" id="ARBA00012027"/>
    </source>
</evidence>
<feature type="domain" description="MPN" evidence="20">
    <location>
        <begin position="3512"/>
        <end position="3643"/>
    </location>
</feature>
<dbReference type="Gene3D" id="3.30.420.230">
    <property type="match status" value="1"/>
</dbReference>
<feature type="region of interest" description="Disordered" evidence="17">
    <location>
        <begin position="1428"/>
        <end position="1493"/>
    </location>
</feature>
<feature type="compositionally biased region" description="Low complexity" evidence="17">
    <location>
        <begin position="74"/>
        <end position="87"/>
    </location>
</feature>
<evidence type="ECO:0000256" key="14">
    <source>
        <dbReference type="ARBA" id="ARBA00042228"/>
    </source>
</evidence>
<keyword evidence="10" id="KW-0442">Lipid degradation</keyword>
<evidence type="ECO:0000256" key="7">
    <source>
        <dbReference type="ARBA" id="ARBA00022737"/>
    </source>
</evidence>
<feature type="domain" description="PLD phosphodiesterase" evidence="19">
    <location>
        <begin position="769"/>
        <end position="796"/>
    </location>
</feature>
<dbReference type="InterPro" id="IPR042516">
    <property type="entry name" value="Prp8_U5-snRNA-bd_sf"/>
</dbReference>
<feature type="region of interest" description="Disordered" evidence="17">
    <location>
        <begin position="150"/>
        <end position="205"/>
    </location>
</feature>
<dbReference type="SUPFAM" id="SSF56024">
    <property type="entry name" value="Phospholipase D/nuclease"/>
    <property type="match status" value="2"/>
</dbReference>
<dbReference type="InterPro" id="IPR000555">
    <property type="entry name" value="JAMM/MPN+_dom"/>
</dbReference>
<feature type="region of interest" description="Disordered" evidence="17">
    <location>
        <begin position="17"/>
        <end position="138"/>
    </location>
</feature>
<dbReference type="InterPro" id="IPR001736">
    <property type="entry name" value="PLipase_D/transphosphatidylase"/>
</dbReference>
<feature type="region of interest" description="Disordered" evidence="17">
    <location>
        <begin position="1543"/>
        <end position="1564"/>
    </location>
</feature>
<dbReference type="SUPFAM" id="SSF53098">
    <property type="entry name" value="Ribonuclease H-like"/>
    <property type="match status" value="2"/>
</dbReference>
<dbReference type="InterPro" id="IPR012591">
    <property type="entry name" value="PRO8NT"/>
</dbReference>
<dbReference type="Pfam" id="PF10597">
    <property type="entry name" value="U5_2-snRNA_bdg"/>
    <property type="match status" value="1"/>
</dbReference>
<dbReference type="SMART" id="SM00232">
    <property type="entry name" value="JAB_MPN"/>
    <property type="match status" value="1"/>
</dbReference>
<feature type="compositionally biased region" description="Basic and acidic residues" evidence="17">
    <location>
        <begin position="150"/>
        <end position="181"/>
    </location>
</feature>
<dbReference type="OrthoDB" id="1931567at2759"/>
<dbReference type="GO" id="GO:0035091">
    <property type="term" value="F:phosphatidylinositol binding"/>
    <property type="evidence" value="ECO:0007669"/>
    <property type="project" value="InterPro"/>
</dbReference>
<feature type="domain" description="PH" evidence="18">
    <location>
        <begin position="607"/>
        <end position="641"/>
    </location>
</feature>
<dbReference type="InterPro" id="IPR019580">
    <property type="entry name" value="Prp8_U6-snRNA-bd"/>
</dbReference>
<comment type="similarity">
    <text evidence="3">Belongs to the phospholipase D family.</text>
</comment>
<feature type="compositionally biased region" description="Acidic residues" evidence="17">
    <location>
        <begin position="91"/>
        <end position="103"/>
    </location>
</feature>
<dbReference type="EC" id="3.1.4.4" evidence="4"/>
<dbReference type="FunFam" id="3.30.870.10:FF:000011">
    <property type="entry name" value="Phospholipase"/>
    <property type="match status" value="1"/>
</dbReference>
<keyword evidence="8" id="KW-0378">Hydrolase</keyword>
<dbReference type="EMBL" id="JAACJM010000013">
    <property type="protein sequence ID" value="KAF5369587.1"/>
    <property type="molecule type" value="Genomic_DNA"/>
</dbReference>
<dbReference type="InterPro" id="IPR037518">
    <property type="entry name" value="MPN"/>
</dbReference>
<dbReference type="Gene3D" id="3.30.870.10">
    <property type="entry name" value="Endonuclease Chain A"/>
    <property type="match status" value="2"/>
</dbReference>
<dbReference type="InterPro" id="IPR043172">
    <property type="entry name" value="Prp8_domainIV_palm"/>
</dbReference>
<keyword evidence="12" id="KW-0508">mRNA splicing</keyword>
<dbReference type="PANTHER" id="PTHR11140">
    <property type="entry name" value="PRE-MRNA SPLICING FACTOR PRP8"/>
    <property type="match status" value="1"/>
</dbReference>
<evidence type="ECO:0000313" key="22">
    <source>
        <dbReference type="Proteomes" id="UP000559256"/>
    </source>
</evidence>
<dbReference type="GO" id="GO:0071013">
    <property type="term" value="C:catalytic step 2 spliceosome"/>
    <property type="evidence" value="ECO:0007669"/>
    <property type="project" value="TreeGrafter"/>
</dbReference>
<dbReference type="GO" id="GO:0008237">
    <property type="term" value="F:metallopeptidase activity"/>
    <property type="evidence" value="ECO:0007669"/>
    <property type="project" value="InterPro"/>
</dbReference>
<dbReference type="PROSITE" id="PS50035">
    <property type="entry name" value="PLD"/>
    <property type="match status" value="2"/>
</dbReference>
<sequence>MVKAQMAPAIADIVSQATAGSKPSANAEQADQQASPSSYRSIRIPKVDPRQYRSQPSTPSMRTGPPRSLSYVYSLPNSPSNSRTNSRYENENEEIPADGDENDGFPFSAPSEFRGVLEVGSSMSSADRREKGKKRESRFLDESWNPMKWFHESPKEEKSGFEFGEKGKEADGDAGEEDSKIKGPSLRRTKSDPHQSSSADRSSRAKWGRLRSLLPQMVPQGQSPSSPHDANAVTSYAVNITDELITGGLSTLMLRLWFERDEKGHRRVPVLLHRLRVRISDSLHPLHGHKSVFRIECEYANGAVRWVIYRQLRDFLSLHAHYAVSNAYNRNVDNLPEFPRTSLPYFKFLLKERGREVEQAEFARLQRQTLENYLLDLIRAVMFHPASNRLCGFLEISALSISHAKTGGTQYKAGFLQIEAADSKGGGFGRKGTSWKAKREYRWCAVRESYLVVMEEPGELTVWDVFLLDSDFSIERPKRYYRQGLNLLHSDAHDEEAPNQLQRVRSNPEKSSVVGTIKGGFSRIFGHGRAKTAEEPHADDPENDSDSSSDSSVSFHQTTPMLDPSTNVNPFSPSGGAEPDDDEDHPWTGTGKEGKKKKKADPNEVSKHTFFISNSQMRLKLYAKNQRQMLQWITALERTAATSHYTGRNRFDSFAPIRLNVAAQWLVDGRDYFWNLSRAILLARETIYIHDWWLSPELQMRRPDKGRYRLDRLLESKAKEGVKIFIIVYQEVSSRTTPTDSNYTKQRMTSLHPNIMVQRSPSHFQTGTFYWAHHEKLCVIDQAIAFMGGLDLCFGRWDTPQHVIIDDVDPDSGQSQIWPGKDYSNPRVSDFSNLAKPDEDMYDRTKVARMPWHDVAMQVVGQPARDLARHFIQRWNYLLRIKNHKRVMPFLLPPPEFKPGELTQMALTGTCEMQICRSAGPWSLGTPSRIEHSIQNAYLKAIQMSEHFVYIENQFFISSTTVNDVKIENKIGDAIVHRILRAHRDGTTWKCCIIIPILPGFSFPVDHSDASANRTFARGPNSIFARLRKEGIDPNDYITVFCLRNWGKLRGDILTTEQVYIHGKVCIVDDRLAIIGSANINERSQRGDRDSEIAAIIRDTDMIDGTMAGKPFKVGRFAHTLRIRLMREHLGVDVDAMYEEDLMAKEPLAPEHEQEMWDPDIEQQYGVEGVTKFDKSHQKGPSGRLFQTVGDGVAQAISAATEASSTSTRKTLGKVGLMKERTQDKVGNETLDEERKTFTRDGKEEPGFTSSMVPTAEEQLITENGYPDEKAGKSPGLVNGDAKAGETKENGIGVPDQSRVEGGELYGAPAGASTSQKTDDQPPHSQPGGVDDADEEERAAPGARSVLRKHLGSKLGNKTWTLPTPRPKVDPNGFDDPVSDAFWKQVWVASAVHNTEIYRKVFHAVPDDLVTTWKQYKEFVLHHERLNKPPRDSAVPEAVARIPSETGDESVPLEGKEAQVDEQQTGSKDGQEDGDVHLGNSASEKDPKTRKAAKGIEPFEKWERDEMEKLLGELNGHLDFVNAKPTTSSSTNTRMSIPAPPPGFVPPPPGMGSPSNGPSGSKMPPEVLAQKSMKWVQMQRKRYGEKRRGGYVDMGKQDLPPEHVRKIIKDHGDMSNRKFRNDKRVHLGALKYVPHAVMKLLENIPYPWEQVREVPVLYHITGAITFVNEIPRVIEPVYHAQWSTMWLAMRREKRDRRHFKRMRFPPFDDEEPPLDYGDNVLDVEPLESIQLELDTEEDAAIIDWFYDPKPLIDTPSVNGPSYRYWSLSLPVMANLYRLGRTLLSDQADRNGSYLFDKNAEHGYPGGPKFEPLYRDMDTFDEDWNEFNDINKIIIRQQIRTEYKVAFPHLYNSLPRSVQISPYHFPKNVYIRTDDPDLPAFYFDPLINPISLRGMTPKNMPLVSHEDSIFGPNGADDDDFELPEDINPFLEDKDLENDLTADGIALWWAPEPYSRRSGRMRRAQDIPLVKNWYLEHCPPNQAVKVRVSYQKLLKCYVLNELKTRPEKAMTKKNLFRQLKATKFFQTTKLDWVEAGLQNLNYLHLDYNMNLKPVKTLTTKERKKSRFGNAFHLCREILRLTKLVVDAHVQFRLGNVDAFQLADALQYIFSHIGALTGMYRYKYKLMRQVRMTKDLKHLIYYRFNTGPVGKGPGCGFWAPGWRVWLFFMRGIVPLLERWLGNLLARQFEGRNSKGIAKTVTKQRVESHYDLELRAAVMHDILDMMPESIKQNKAKTILQHLSEAWRCWKANIPWKVPGMPTAIENIILRYIKNKADWWCSVAHYNRERIRRGATVDKAVVKKNLGRLTRLYLKAEQERQHAYLKDGPYISAEEAVAIYTATVHWLESRKFAPIPFPPLSYKHDTKLLVLALEKLKEAYSVKGRLNQSQREELALIEQAYDNPHECLSRIKRLLLTQRAFKESGIEFFDTYDKLIPCYDIEPIEKITDAWCQGINNLTDIWETSEGECNVMMETVLSKVYEKVDLTLLNRLLRLILDHNLADYITAKNNTVLTYKDMAHTNAFGLIRGLQFSAFVFQYYGLVLDLLILGLQRASEMAGPPQMPNNFLQYRDSASETRHPIRLYSRYVDRLHILFRFTADEARDLIQRYLSANPDPTNNNVIGYNNKRCWPRDCRMRLIKHDVNLGRAVFWNVKQSLPRSLTTIEWEDTFSVFCPRYGRRAGSSSQLKDAVWNLTNEQTKERTAQAFLRVLMSSGSTTFSKIVNKWNTALIGLMTYYREAVIHTNELLDALVKAENKIQTRVKIGLNSKMPSRFPPVVFYTPKELGGLGMLSMGHVLIPQSDLRWSKQTDVAVTHFRAGMSHEEDQLIPNLYRYLQPWEAEFLDSARVWSEYSMKRKEANAQNRRLTLEDLEDSWDRGIPRINTLFQKDRHTLAYDRGWRVRTDWKQYQLLKHNPFWWTSQRHDGKLWQLNNYRVDVIAALGGVEGILEHTLFKGTYFPTWEGLFWEKASGFEESMRYKKLTNAQRSGLNQIPNRRFTLWWSPTINRANVYVGFQVQLDLTGIFMHGKIPTLKISLIQIFRAHLWQKIHESVVMDLCQVFDQELEPLQIETVQKETIHPRKSYKMNSSCADILLFSAYKVSDSMSIYPSPTGVMIGMDLAYNLWSAYGNWFPGLKPLIQQAMAKIMKANPACHVLRERIRKGLQLYSSEPTEPYLNSQNYSELFSNQIIWFVDDTNVYRVTIHKTFEGNLTTKPINGAIFIFNPRSGQLFLKIIHTSVWAGQKRLGQLAKWKTAEEVAALVRSLPVEEQPKQVIVTRKGMLDPLEVHLLDFPNIVIKGSELQLPFQACMKMEKFGDLILRATQPQMVLFSLYDDWLKSISSYTAFSRVILLLRGLHVNNERAKIILRPDKNTVTEPHFVWPTLSDEDWIKVEVAMKDLILADFGKRNSVNIASLTVSEIRDIILGQEIAAPSVQRQQMAELEKSSEAQSQVTAVQTQTTNVHGDTIQTVTTTNYEQQVFSSKSDWRVRAISATHLPLRLQHIYVSNDDVKDDAASYTYVLPKNILRAFITAADLRTQVAAYLYGVSPPDNKQVKEIKAVAWVPQRGSNNSVELPAQLPKDDFLLKDLEPLGWIKTQALEIPHLSPTDVTSQAKIMADHPEWGPSSICITASFTPGSVSLSAHSLTVAGFDWGRKNVDTSANPPGFNPNMSERVQLLLSDRILGMTLVPEGRVWNYGIGLTQLWSPNLNYAMNLDTPLLFWAEEHRPAAFLSFANLEQGEDSADVENSFA</sequence>
<dbReference type="InterPro" id="IPR012592">
    <property type="entry name" value="PROCN"/>
</dbReference>
<evidence type="ECO:0000259" key="18">
    <source>
        <dbReference type="PROSITE" id="PS50003"/>
    </source>
</evidence>
<name>A0A8H5GRC1_9AGAR</name>
<feature type="region of interest" description="Disordered" evidence="17">
    <location>
        <begin position="529"/>
        <end position="602"/>
    </location>
</feature>
<evidence type="ECO:0000256" key="16">
    <source>
        <dbReference type="ARBA" id="ARBA00079280"/>
    </source>
</evidence>
<dbReference type="GO" id="GO:0017070">
    <property type="term" value="F:U6 snRNA binding"/>
    <property type="evidence" value="ECO:0007669"/>
    <property type="project" value="InterPro"/>
</dbReference>
<dbReference type="Gene3D" id="3.30.43.40">
    <property type="entry name" value="Pre-mRNA-processing-splicing factor 8, U5-snRNA-binding domain"/>
    <property type="match status" value="1"/>
</dbReference>
<dbReference type="CDD" id="cd09141">
    <property type="entry name" value="PLDc_vPLD1_2_yPLD_like_2"/>
    <property type="match status" value="1"/>
</dbReference>
<dbReference type="PROSITE" id="PS50249">
    <property type="entry name" value="MPN"/>
    <property type="match status" value="1"/>
</dbReference>
<accession>A0A8H5GRC1</accession>
<dbReference type="PROSITE" id="PS50003">
    <property type="entry name" value="PH_DOMAIN"/>
    <property type="match status" value="1"/>
</dbReference>
<keyword evidence="9" id="KW-0694">RNA-binding</keyword>
<dbReference type="GO" id="GO:0005682">
    <property type="term" value="C:U5 snRNP"/>
    <property type="evidence" value="ECO:0007669"/>
    <property type="project" value="TreeGrafter"/>
</dbReference>
<evidence type="ECO:0000256" key="2">
    <source>
        <dbReference type="ARBA" id="ARBA00004123"/>
    </source>
</evidence>
<dbReference type="PANTHER" id="PTHR11140:SF0">
    <property type="entry name" value="PRE-MRNA-PROCESSING-SPLICING FACTOR 8"/>
    <property type="match status" value="1"/>
</dbReference>